<dbReference type="GO" id="GO:0005886">
    <property type="term" value="C:plasma membrane"/>
    <property type="evidence" value="ECO:0007669"/>
    <property type="project" value="UniProtKB-SubCell"/>
</dbReference>
<evidence type="ECO:0000256" key="4">
    <source>
        <dbReference type="ARBA" id="ARBA00022989"/>
    </source>
</evidence>
<feature type="transmembrane region" description="Helical" evidence="6">
    <location>
        <begin position="160"/>
        <end position="178"/>
    </location>
</feature>
<evidence type="ECO:0000313" key="7">
    <source>
        <dbReference type="EMBL" id="QEE51296.1"/>
    </source>
</evidence>
<feature type="transmembrane region" description="Helical" evidence="6">
    <location>
        <begin position="126"/>
        <end position="148"/>
    </location>
</feature>
<evidence type="ECO:0000256" key="1">
    <source>
        <dbReference type="ARBA" id="ARBA00004651"/>
    </source>
</evidence>
<dbReference type="OrthoDB" id="9769862at2"/>
<dbReference type="InterPro" id="IPR044550">
    <property type="entry name" value="WzxE"/>
</dbReference>
<keyword evidence="2" id="KW-1003">Cell membrane</keyword>
<dbReference type="InterPro" id="IPR002797">
    <property type="entry name" value="Polysacc_synth"/>
</dbReference>
<evidence type="ECO:0000256" key="2">
    <source>
        <dbReference type="ARBA" id="ARBA00022475"/>
    </source>
</evidence>
<evidence type="ECO:0000256" key="6">
    <source>
        <dbReference type="SAM" id="Phobius"/>
    </source>
</evidence>
<feature type="transmembrane region" description="Helical" evidence="6">
    <location>
        <begin position="226"/>
        <end position="247"/>
    </location>
</feature>
<feature type="transmembrane region" description="Helical" evidence="6">
    <location>
        <begin position="308"/>
        <end position="327"/>
    </location>
</feature>
<dbReference type="PANTHER" id="PTHR30250:SF30">
    <property type="entry name" value="LIPID III FLIPPASE"/>
    <property type="match status" value="1"/>
</dbReference>
<dbReference type="AlphaFoldDB" id="A0A5B9FZ17"/>
<name>A0A5B9FZ17_9FLAO</name>
<feature type="transmembrane region" description="Helical" evidence="6">
    <location>
        <begin position="269"/>
        <end position="287"/>
    </location>
</feature>
<feature type="transmembrane region" description="Helical" evidence="6">
    <location>
        <begin position="398"/>
        <end position="418"/>
    </location>
</feature>
<accession>A0A5B9FZ17</accession>
<keyword evidence="8" id="KW-1185">Reference proteome</keyword>
<evidence type="ECO:0000256" key="5">
    <source>
        <dbReference type="ARBA" id="ARBA00023136"/>
    </source>
</evidence>
<sequence length="424" mass="47430">MKLINKIKGNPVLKVFSLNSLSVGIRLAGGIIISKIIAQFLGPAGLALIGNLRNVLSITDSVSTLGFQNGIVKYVAEHQKEETKLKEILSTVFFVLLGVVAVLSIGVFFGAGYFSEVFFKDAAYKWIFKMIAFAMPWYAGNIFLISILNGLGNYKKVIKVNISGNVFGVLLSAVLIIYHQLNGALIAVALSPALLFIFSFIMLRGEISLSTFIRKPFFKVTILKNLFYYSLMTLVTVVTGSLVTLYIRNLIIDLYGEIQGGYWEAVNRFSSYYLMFISTLLTVYFLPKLSTAITNKETKTVFYSYYKTVMPLFGIGLFLVFVFKYVIITTLLSDEFLPVGPLFKWQLAGDFLKACSIILGYEFFAKKMTKAFIATEIFSFVTLYLSATYFIKQYGAEGAVMAHAFTYALYLGLLLVVFRKKIFA</sequence>
<dbReference type="InterPro" id="IPR050833">
    <property type="entry name" value="Poly_Biosynth_Transport"/>
</dbReference>
<gene>
    <name evidence="7" type="ORF">FUA48_17505</name>
</gene>
<feature type="transmembrane region" description="Helical" evidence="6">
    <location>
        <begin position="347"/>
        <end position="364"/>
    </location>
</feature>
<comment type="subcellular location">
    <subcellularLocation>
        <location evidence="1">Cell membrane</location>
        <topology evidence="1">Multi-pass membrane protein</topology>
    </subcellularLocation>
</comment>
<reference evidence="7 8" key="1">
    <citation type="submission" date="2019-08" db="EMBL/GenBank/DDBJ databases">
        <title>Flavobacterium alkalisoli sp. nov., isolated from rhizosphere soil of Suaeda salsa.</title>
        <authorList>
            <person name="Sun J.-Q."/>
            <person name="Xu L."/>
        </authorList>
    </citation>
    <scope>NUCLEOTIDE SEQUENCE [LARGE SCALE GENOMIC DNA]</scope>
    <source>
        <strain evidence="7 8">XS-5</strain>
    </source>
</reference>
<dbReference type="KEGG" id="fak:FUA48_17505"/>
<keyword evidence="3 6" id="KW-0812">Transmembrane</keyword>
<evidence type="ECO:0000313" key="8">
    <source>
        <dbReference type="Proteomes" id="UP000321222"/>
    </source>
</evidence>
<dbReference type="RefSeq" id="WP_147584792.1">
    <property type="nucleotide sequence ID" value="NZ_CP042831.1"/>
</dbReference>
<dbReference type="CDD" id="cd13125">
    <property type="entry name" value="MATE_like_10"/>
    <property type="match status" value="1"/>
</dbReference>
<feature type="transmembrane region" description="Helical" evidence="6">
    <location>
        <begin position="371"/>
        <end position="392"/>
    </location>
</feature>
<dbReference type="Pfam" id="PF01943">
    <property type="entry name" value="Polysacc_synt"/>
    <property type="match status" value="1"/>
</dbReference>
<dbReference type="GO" id="GO:0009246">
    <property type="term" value="P:enterobacterial common antigen biosynthetic process"/>
    <property type="evidence" value="ECO:0007669"/>
    <property type="project" value="InterPro"/>
</dbReference>
<evidence type="ECO:0000256" key="3">
    <source>
        <dbReference type="ARBA" id="ARBA00022692"/>
    </source>
</evidence>
<feature type="transmembrane region" description="Helical" evidence="6">
    <location>
        <begin position="88"/>
        <end position="114"/>
    </location>
</feature>
<dbReference type="Proteomes" id="UP000321222">
    <property type="component" value="Chromosome"/>
</dbReference>
<keyword evidence="4 6" id="KW-1133">Transmembrane helix</keyword>
<keyword evidence="5 6" id="KW-0472">Membrane</keyword>
<protein>
    <submittedName>
        <fullName evidence="7">O-antigen translocase</fullName>
    </submittedName>
</protein>
<feature type="transmembrane region" description="Helical" evidence="6">
    <location>
        <begin position="184"/>
        <end position="205"/>
    </location>
</feature>
<proteinExistence type="predicted"/>
<dbReference type="EMBL" id="CP042831">
    <property type="protein sequence ID" value="QEE51296.1"/>
    <property type="molecule type" value="Genomic_DNA"/>
</dbReference>
<dbReference type="PANTHER" id="PTHR30250">
    <property type="entry name" value="PST FAMILY PREDICTED COLANIC ACID TRANSPORTER"/>
    <property type="match status" value="1"/>
</dbReference>
<organism evidence="7 8">
    <name type="scientific">Flavobacterium alkalisoli</name>
    <dbReference type="NCBI Taxonomy" id="2602769"/>
    <lineage>
        <taxon>Bacteria</taxon>
        <taxon>Pseudomonadati</taxon>
        <taxon>Bacteroidota</taxon>
        <taxon>Flavobacteriia</taxon>
        <taxon>Flavobacteriales</taxon>
        <taxon>Flavobacteriaceae</taxon>
        <taxon>Flavobacterium</taxon>
    </lineage>
</organism>